<gene>
    <name evidence="1" type="ORF">EV356DRAFT_277119</name>
</gene>
<sequence>MRGSPSGLVVLMLIELETDGSLRYFFLLVVSSTASSSESPRRLPVCPDGACGCFRFNVFSVPPLPNALCPRFSVVRSRFLSFCVVNSRIFFFLSSRPLLASRLFQEFSRHNRPNLRAR</sequence>
<keyword evidence="2" id="KW-1185">Reference proteome</keyword>
<proteinExistence type="predicted"/>
<protein>
    <submittedName>
        <fullName evidence="1">Uncharacterized protein</fullName>
    </submittedName>
</protein>
<organism evidence="1 2">
    <name type="scientific">Viridothelium virens</name>
    <name type="common">Speckled blister lichen</name>
    <name type="synonym">Trypethelium virens</name>
    <dbReference type="NCBI Taxonomy" id="1048519"/>
    <lineage>
        <taxon>Eukaryota</taxon>
        <taxon>Fungi</taxon>
        <taxon>Dikarya</taxon>
        <taxon>Ascomycota</taxon>
        <taxon>Pezizomycotina</taxon>
        <taxon>Dothideomycetes</taxon>
        <taxon>Dothideomycetes incertae sedis</taxon>
        <taxon>Trypetheliales</taxon>
        <taxon>Trypetheliaceae</taxon>
        <taxon>Viridothelium</taxon>
    </lineage>
</organism>
<dbReference type="Proteomes" id="UP000800092">
    <property type="component" value="Unassembled WGS sequence"/>
</dbReference>
<evidence type="ECO:0000313" key="1">
    <source>
        <dbReference type="EMBL" id="KAF2231929.1"/>
    </source>
</evidence>
<reference evidence="1" key="1">
    <citation type="journal article" date="2020" name="Stud. Mycol.">
        <title>101 Dothideomycetes genomes: a test case for predicting lifestyles and emergence of pathogens.</title>
        <authorList>
            <person name="Haridas S."/>
            <person name="Albert R."/>
            <person name="Binder M."/>
            <person name="Bloem J."/>
            <person name="Labutti K."/>
            <person name="Salamov A."/>
            <person name="Andreopoulos B."/>
            <person name="Baker S."/>
            <person name="Barry K."/>
            <person name="Bills G."/>
            <person name="Bluhm B."/>
            <person name="Cannon C."/>
            <person name="Castanera R."/>
            <person name="Culley D."/>
            <person name="Daum C."/>
            <person name="Ezra D."/>
            <person name="Gonzalez J."/>
            <person name="Henrissat B."/>
            <person name="Kuo A."/>
            <person name="Liang C."/>
            <person name="Lipzen A."/>
            <person name="Lutzoni F."/>
            <person name="Magnuson J."/>
            <person name="Mondo S."/>
            <person name="Nolan M."/>
            <person name="Ohm R."/>
            <person name="Pangilinan J."/>
            <person name="Park H.-J."/>
            <person name="Ramirez L."/>
            <person name="Alfaro M."/>
            <person name="Sun H."/>
            <person name="Tritt A."/>
            <person name="Yoshinaga Y."/>
            <person name="Zwiers L.-H."/>
            <person name="Turgeon B."/>
            <person name="Goodwin S."/>
            <person name="Spatafora J."/>
            <person name="Crous P."/>
            <person name="Grigoriev I."/>
        </authorList>
    </citation>
    <scope>NUCLEOTIDE SEQUENCE</scope>
    <source>
        <strain evidence="1">Tuck. ex Michener</strain>
    </source>
</reference>
<accession>A0A6A6H216</accession>
<dbReference type="EMBL" id="ML991821">
    <property type="protein sequence ID" value="KAF2231929.1"/>
    <property type="molecule type" value="Genomic_DNA"/>
</dbReference>
<evidence type="ECO:0000313" key="2">
    <source>
        <dbReference type="Proteomes" id="UP000800092"/>
    </source>
</evidence>
<name>A0A6A6H216_VIRVR</name>
<dbReference type="AlphaFoldDB" id="A0A6A6H216"/>